<feature type="compositionally biased region" description="Basic and acidic residues" evidence="1">
    <location>
        <begin position="314"/>
        <end position="324"/>
    </location>
</feature>
<evidence type="ECO:0000313" key="3">
    <source>
        <dbReference type="Proteomes" id="UP001190700"/>
    </source>
</evidence>
<comment type="caution">
    <text evidence="2">The sequence shown here is derived from an EMBL/GenBank/DDBJ whole genome shotgun (WGS) entry which is preliminary data.</text>
</comment>
<evidence type="ECO:0000313" key="2">
    <source>
        <dbReference type="EMBL" id="KAK3255735.1"/>
    </source>
</evidence>
<feature type="compositionally biased region" description="Acidic residues" evidence="1">
    <location>
        <begin position="507"/>
        <end position="518"/>
    </location>
</feature>
<proteinExistence type="predicted"/>
<keyword evidence="3" id="KW-1185">Reference proteome</keyword>
<sequence>MAPNITIVTSKPRNRTSAAITTRRKRSAGEEPAAPVPVSNVEHGVVLLRDLHNYNKKRKKKPKPVSNILSEWEANLAILIQNGMSLGWDTALLEKFVVWMKKRYAGVNKWNKMKDLCNNKAMLQRIADVFAPKVEEPPTPVAEEVEVPTLRSTSGWSTVGKATRKVTGWKGWVPDDFSPMPEVQQSARKREVANVPSSIDEEKHSIAQPTENGDNKPEADKPEAKPAEPQPVEPPTEVKPQNLEEHFTFEDLDVDPMEGVSRTSEQVAVRKRKPRGLPKVAPVVEEPQDAAAPLDISSDQSEQPSQGFPSLEQKVSEGKGNKKAEKGKKKSIRIGGNDKRNAMMAAKKSNVSAKPVSPEQSPEPNIELDPAFAKMLSALGKVTNGAAAAAAFLGKKAGTESNPSEAANSVEHVEVVLPEVLLPEDQEDNSRQLEATRRQTEMEVDDSPARSKDPVLRARHRSKTLGSKEGEGDGKETPGADDSSLLAEENEEGDPETVELLGTPEGETNEEEDGDESIEPVQVGINAAGKPIFRQSRGKSTKKQKRRRESVDRKKKAPSGEVTADSHQGDESGTDDNDNVSYQSDNTSEATEDPDTLMEATGISDVNEAASTSPEPYEKSNTETPEPLSERADSISPVGGVLYRESPDVACYEVGGQRVAANLDARSSNPSPTGEWKRGRISKGGTVHDERHRRMSDGGTTYGSDGQDRGRVSRSGTMYDPRNRRMSDGGTCYGLKGEVIGRFSKSGISYDARNQRISEGGTCYDTSGNIHGRVLPDGTAVDPWNRRVSQGGTCYDQGGQRQGSVTPNGTHRDNWNRRISNGGTVYTESEKAVAHMQEDGTCHDAVRHFKLDTQDGTLYNAQQEQKGRLSPRGTVYDLNDNLVTPTGKVYNKGGEVIGQMDLRGNITPTEGMDGQETPLPAASHAEPLPESTQDGQVELVEQAKEGGDKSRLNISRGGHYYNLEGSRVPIERVNPDRFRPVNGSERLLAGGSMVAEDGTLFNKEGQKVGQIVDGLCYDSRGWRVEEDGTLRAADGSTRGKMDHDGQCYDMRGRRISQGGTLRHVASGVVQGRISKGGTCYDQRGRRVSVGGTVYAVDGTKQGRLADDGTYYDSQGRRISAGGSLDETAVTLASTEGKTQGDVDPSSTTFGAGRNVSAGVTHSHKVGKEECSGSQVGREGVAAEGGTQGRPDDMCGPRVPESGTSYDARAGGRVEADGTSYDTRGRRMSVGGTLYDAEGQVQGRVEADGTSYDAHGRRMPAGGTLYEADGDKRSTSRSPPPAGCYSPRPPDLPKAGFRRGRSGSRNTSVVDPASWQAPLRQTLPSLPIDGYRCSGMFESLLSYTSLAPEVHLQNALVKNGR</sequence>
<feature type="compositionally biased region" description="Acidic residues" evidence="1">
    <location>
        <begin position="488"/>
        <end position="497"/>
    </location>
</feature>
<feature type="compositionally biased region" description="Polar residues" evidence="1">
    <location>
        <begin position="297"/>
        <end position="308"/>
    </location>
</feature>
<name>A0AAE0F9V4_9CHLO</name>
<organism evidence="2 3">
    <name type="scientific">Cymbomonas tetramitiformis</name>
    <dbReference type="NCBI Taxonomy" id="36881"/>
    <lineage>
        <taxon>Eukaryota</taxon>
        <taxon>Viridiplantae</taxon>
        <taxon>Chlorophyta</taxon>
        <taxon>Pyramimonadophyceae</taxon>
        <taxon>Pyramimonadales</taxon>
        <taxon>Pyramimonadaceae</taxon>
        <taxon>Cymbomonas</taxon>
    </lineage>
</organism>
<evidence type="ECO:0000256" key="1">
    <source>
        <dbReference type="SAM" id="MobiDB-lite"/>
    </source>
</evidence>
<gene>
    <name evidence="2" type="ORF">CYMTET_35095</name>
</gene>
<feature type="region of interest" description="Disordered" evidence="1">
    <location>
        <begin position="663"/>
        <end position="725"/>
    </location>
</feature>
<feature type="compositionally biased region" description="Polar residues" evidence="1">
    <location>
        <begin position="579"/>
        <end position="589"/>
    </location>
</feature>
<feature type="compositionally biased region" description="Basic and acidic residues" evidence="1">
    <location>
        <begin position="466"/>
        <end position="478"/>
    </location>
</feature>
<feature type="region of interest" description="Disordered" evidence="1">
    <location>
        <begin position="908"/>
        <end position="933"/>
    </location>
</feature>
<feature type="region of interest" description="Disordered" evidence="1">
    <location>
        <begin position="417"/>
        <end position="640"/>
    </location>
</feature>
<feature type="region of interest" description="Disordered" evidence="1">
    <location>
        <begin position="1"/>
        <end position="36"/>
    </location>
</feature>
<feature type="region of interest" description="Disordered" evidence="1">
    <location>
        <begin position="1134"/>
        <end position="1226"/>
    </location>
</feature>
<accession>A0AAE0F9V4</accession>
<feature type="compositionally biased region" description="Basic and acidic residues" evidence="1">
    <location>
        <begin position="213"/>
        <end position="226"/>
    </location>
</feature>
<feature type="region of interest" description="Disordered" evidence="1">
    <location>
        <begin position="1248"/>
        <end position="1312"/>
    </location>
</feature>
<feature type="compositionally biased region" description="Polar residues" evidence="1">
    <location>
        <begin position="1"/>
        <end position="20"/>
    </location>
</feature>
<feature type="region of interest" description="Disordered" evidence="1">
    <location>
        <begin position="791"/>
        <end position="818"/>
    </location>
</feature>
<feature type="compositionally biased region" description="Basic and acidic residues" evidence="1">
    <location>
        <begin position="686"/>
        <end position="696"/>
    </location>
</feature>
<feature type="compositionally biased region" description="Basic residues" evidence="1">
    <location>
        <begin position="536"/>
        <end position="557"/>
    </location>
</feature>
<dbReference type="EMBL" id="LGRX02022328">
    <property type="protein sequence ID" value="KAK3255735.1"/>
    <property type="molecule type" value="Genomic_DNA"/>
</dbReference>
<protein>
    <submittedName>
        <fullName evidence="2">Uncharacterized protein</fullName>
    </submittedName>
</protein>
<reference evidence="2 3" key="1">
    <citation type="journal article" date="2015" name="Genome Biol. Evol.">
        <title>Comparative Genomics of a Bacterivorous Green Alga Reveals Evolutionary Causalities and Consequences of Phago-Mixotrophic Mode of Nutrition.</title>
        <authorList>
            <person name="Burns J.A."/>
            <person name="Paasch A."/>
            <person name="Narechania A."/>
            <person name="Kim E."/>
        </authorList>
    </citation>
    <scope>NUCLEOTIDE SEQUENCE [LARGE SCALE GENOMIC DNA]</scope>
    <source>
        <strain evidence="2 3">PLY_AMNH</strain>
    </source>
</reference>
<feature type="compositionally biased region" description="Pro residues" evidence="1">
    <location>
        <begin position="1277"/>
        <end position="1291"/>
    </location>
</feature>
<feature type="region of interest" description="Disordered" evidence="1">
    <location>
        <begin position="170"/>
        <end position="366"/>
    </location>
</feature>
<feature type="compositionally biased region" description="Basic and acidic residues" evidence="1">
    <location>
        <begin position="428"/>
        <end position="456"/>
    </location>
</feature>
<dbReference type="Proteomes" id="UP001190700">
    <property type="component" value="Unassembled WGS sequence"/>
</dbReference>